<reference evidence="1 2" key="1">
    <citation type="journal article" date="2003" name="Science">
        <title>Genome of Geobacter sulfurreducens: metal reduction in subsurface environments.</title>
        <authorList>
            <person name="Methe B.A."/>
            <person name="Nelson K.E."/>
            <person name="Eisen J.A."/>
            <person name="Paulsen I.T."/>
            <person name="Nelson W."/>
            <person name="Heidelberg J.F."/>
            <person name="Wu D."/>
            <person name="Wu M."/>
            <person name="Ward N."/>
            <person name="Beanan M.J."/>
            <person name="Dodson R.J."/>
            <person name="Madupu R."/>
            <person name="Brinkac L.M."/>
            <person name="Daugherty S.C."/>
            <person name="DeBoy R.T."/>
            <person name="Durkin A.S."/>
            <person name="Gwinn M."/>
            <person name="Kolonay J.F."/>
            <person name="Sullivan S.A."/>
            <person name="Haft D.H."/>
            <person name="Selengut J."/>
            <person name="Davidsen T.M."/>
            <person name="Zafar N."/>
            <person name="White O."/>
            <person name="Tran B."/>
            <person name="Romero C."/>
            <person name="Forberger H.A."/>
            <person name="Weidman J."/>
            <person name="Khouri H."/>
            <person name="Feldblyum T.V."/>
            <person name="Utterback T.R."/>
            <person name="Van Aken S.E."/>
            <person name="Lovley D.R."/>
            <person name="Fraser C.M."/>
        </authorList>
    </citation>
    <scope>NUCLEOTIDE SEQUENCE [LARGE SCALE GENOMIC DNA]</scope>
    <source>
        <strain evidence="2">ATCC 51573 / DSM 12127 / PCA</strain>
    </source>
</reference>
<keyword evidence="2" id="KW-1185">Reference proteome</keyword>
<name>I7FKC9_GEOSL</name>
<dbReference type="KEGG" id="gsu:GSU3573"/>
<dbReference type="Proteomes" id="UP000000577">
    <property type="component" value="Chromosome"/>
</dbReference>
<dbReference type="HOGENOM" id="CLU_3099277_0_0_7"/>
<accession>I7FKC9</accession>
<dbReference type="EnsemblBacteria" id="AFP20471">
    <property type="protein sequence ID" value="AFP20471"/>
    <property type="gene ID" value="GSU3573"/>
</dbReference>
<dbReference type="AlphaFoldDB" id="I7FKC9"/>
<protein>
    <submittedName>
        <fullName evidence="1">Uncharacterized protein</fullName>
    </submittedName>
</protein>
<proteinExistence type="predicted"/>
<reference evidence="1 2" key="2">
    <citation type="journal article" date="2012" name="BMC Genomics">
        <title>Comparative genomic analysis of Geobacter sulfurreducens KN400, a strain with enhanced capacity for extracellular electron transfer and electricity production.</title>
        <authorList>
            <person name="Butler J.E."/>
            <person name="Young N.D."/>
            <person name="Aklujkar M."/>
            <person name="Lovley D.R."/>
        </authorList>
    </citation>
    <scope>NUCLEOTIDE SEQUENCE [LARGE SCALE GENOMIC DNA]</scope>
    <source>
        <strain evidence="2">ATCC 51573 / DSM 12127 / PCA</strain>
    </source>
</reference>
<dbReference type="OrthoDB" id="9783412at2"/>
<dbReference type="STRING" id="243231.GSU3573"/>
<evidence type="ECO:0000313" key="2">
    <source>
        <dbReference type="Proteomes" id="UP000000577"/>
    </source>
</evidence>
<evidence type="ECO:0000313" key="1">
    <source>
        <dbReference type="EMBL" id="AFP20471.1"/>
    </source>
</evidence>
<dbReference type="InParanoid" id="I7FKC9"/>
<dbReference type="EMBL" id="AE017180">
    <property type="protein sequence ID" value="AFP20471.1"/>
    <property type="molecule type" value="Genomic_DNA"/>
</dbReference>
<gene>
    <name evidence="1" type="ordered locus">GSU3573</name>
</gene>
<sequence>MQVCMPPRSWTLLIRQDGRNIGFGFKLTRSPKVTPSVRSARGNWCVPQFIQ</sequence>
<organism evidence="1 2">
    <name type="scientific">Geobacter sulfurreducens (strain ATCC 51573 / DSM 12127 / PCA)</name>
    <dbReference type="NCBI Taxonomy" id="243231"/>
    <lineage>
        <taxon>Bacteria</taxon>
        <taxon>Pseudomonadati</taxon>
        <taxon>Thermodesulfobacteriota</taxon>
        <taxon>Desulfuromonadia</taxon>
        <taxon>Geobacterales</taxon>
        <taxon>Geobacteraceae</taxon>
        <taxon>Geobacter</taxon>
    </lineage>
</organism>